<keyword evidence="4" id="KW-0804">Transcription</keyword>
<dbReference type="Gene3D" id="4.10.280.10">
    <property type="entry name" value="Helix-loop-helix DNA-binding domain"/>
    <property type="match status" value="1"/>
</dbReference>
<evidence type="ECO:0000256" key="7">
    <source>
        <dbReference type="SAM" id="MobiDB-lite"/>
    </source>
</evidence>
<comment type="subcellular location">
    <subcellularLocation>
        <location evidence="1">Nucleus</location>
    </subcellularLocation>
</comment>
<evidence type="ECO:0000256" key="4">
    <source>
        <dbReference type="ARBA" id="ARBA00023163"/>
    </source>
</evidence>
<keyword evidence="6" id="KW-0175">Coiled coil</keyword>
<feature type="region of interest" description="Disordered" evidence="7">
    <location>
        <begin position="91"/>
        <end position="123"/>
    </location>
</feature>
<keyword evidence="3" id="KW-0238">DNA-binding</keyword>
<evidence type="ECO:0000256" key="2">
    <source>
        <dbReference type="ARBA" id="ARBA00023015"/>
    </source>
</evidence>
<evidence type="ECO:0000256" key="6">
    <source>
        <dbReference type="SAM" id="Coils"/>
    </source>
</evidence>
<evidence type="ECO:0000256" key="1">
    <source>
        <dbReference type="ARBA" id="ARBA00004123"/>
    </source>
</evidence>
<dbReference type="EMBL" id="MTKT01003240">
    <property type="protein sequence ID" value="OWM75661.1"/>
    <property type="molecule type" value="Genomic_DNA"/>
</dbReference>
<dbReference type="CDD" id="cd18914">
    <property type="entry name" value="bHLH_AtORG2_like"/>
    <property type="match status" value="1"/>
</dbReference>
<feature type="domain" description="BHLH" evidence="8">
    <location>
        <begin position="114"/>
        <end position="166"/>
    </location>
</feature>
<dbReference type="Proteomes" id="UP000197138">
    <property type="component" value="Unassembled WGS sequence"/>
</dbReference>
<dbReference type="Pfam" id="PF00010">
    <property type="entry name" value="HLH"/>
    <property type="match status" value="1"/>
</dbReference>
<dbReference type="PROSITE" id="PS50888">
    <property type="entry name" value="BHLH"/>
    <property type="match status" value="1"/>
</dbReference>
<gene>
    <name evidence="9" type="ORF">CDL15_Pgr021826</name>
</gene>
<proteinExistence type="predicted"/>
<dbReference type="InterPro" id="IPR036638">
    <property type="entry name" value="HLH_DNA-bd_sf"/>
</dbReference>
<dbReference type="PANTHER" id="PTHR13935">
    <property type="entry name" value="ACHAETE-SCUTE TRANSCRIPTION FACTOR-RELATED"/>
    <property type="match status" value="1"/>
</dbReference>
<keyword evidence="5" id="KW-0539">Nucleus</keyword>
<dbReference type="InterPro" id="IPR015660">
    <property type="entry name" value="MASH1/Ascl1a-like"/>
</dbReference>
<dbReference type="PANTHER" id="PTHR13935:SF106">
    <property type="entry name" value="ACHAETE-SCUTE COMPLEX PROTEIN T5-RELATED"/>
    <property type="match status" value="1"/>
</dbReference>
<evidence type="ECO:0000313" key="10">
    <source>
        <dbReference type="Proteomes" id="UP000197138"/>
    </source>
</evidence>
<dbReference type="InterPro" id="IPR011598">
    <property type="entry name" value="bHLH_dom"/>
</dbReference>
<keyword evidence="2" id="KW-0805">Transcription regulation</keyword>
<reference evidence="10" key="1">
    <citation type="journal article" date="2017" name="Plant J.">
        <title>The pomegranate (Punica granatum L.) genome and the genomics of punicalagin biosynthesis.</title>
        <authorList>
            <person name="Qin G."/>
            <person name="Xu C."/>
            <person name="Ming R."/>
            <person name="Tang H."/>
            <person name="Guyot R."/>
            <person name="Kramer E.M."/>
            <person name="Hu Y."/>
            <person name="Yi X."/>
            <person name="Qi Y."/>
            <person name="Xu X."/>
            <person name="Gao Z."/>
            <person name="Pan H."/>
            <person name="Jian J."/>
            <person name="Tian Y."/>
            <person name="Yue Z."/>
            <person name="Xu Y."/>
        </authorList>
    </citation>
    <scope>NUCLEOTIDE SEQUENCE [LARGE SCALE GENOMIC DNA]</scope>
    <source>
        <strain evidence="10">cv. Dabenzi</strain>
    </source>
</reference>
<dbReference type="SMART" id="SM00353">
    <property type="entry name" value="HLH"/>
    <property type="match status" value="1"/>
</dbReference>
<dbReference type="AlphaFoldDB" id="A0A218WTX5"/>
<organism evidence="9 10">
    <name type="scientific">Punica granatum</name>
    <name type="common">Pomegranate</name>
    <dbReference type="NCBI Taxonomy" id="22663"/>
    <lineage>
        <taxon>Eukaryota</taxon>
        <taxon>Viridiplantae</taxon>
        <taxon>Streptophyta</taxon>
        <taxon>Embryophyta</taxon>
        <taxon>Tracheophyta</taxon>
        <taxon>Spermatophyta</taxon>
        <taxon>Magnoliopsida</taxon>
        <taxon>eudicotyledons</taxon>
        <taxon>Gunneridae</taxon>
        <taxon>Pentapetalae</taxon>
        <taxon>rosids</taxon>
        <taxon>malvids</taxon>
        <taxon>Myrtales</taxon>
        <taxon>Lythraceae</taxon>
        <taxon>Punica</taxon>
    </lineage>
</organism>
<evidence type="ECO:0000256" key="5">
    <source>
        <dbReference type="ARBA" id="ARBA00023242"/>
    </source>
</evidence>
<feature type="coiled-coil region" evidence="6">
    <location>
        <begin position="156"/>
        <end position="190"/>
    </location>
</feature>
<evidence type="ECO:0000256" key="3">
    <source>
        <dbReference type="ARBA" id="ARBA00023125"/>
    </source>
</evidence>
<sequence length="268" mass="30255">MRRVSFAWVRTTLTQPSNLQSSCKGFHIAFINIEFNHRLMVNSREGYGFLNSEFEIFVNVALTRPFVSWPRNAWRSSAQLCPNYSLPKPFVSGQTTNDSNKAREDADGDEENKKKKTRHREIERQRRKEMNTLYASLRSLLPAQILKGKRTISDQLNVALDYINQIQRNIKKLETERARLKKINNELKGDADAGLGYQEVMSTGSCSISVQPYSSGGVEIVVHSSHEEKPLPLSGVIQVLVDEGMDVVCCASTQVNDAIVHTIQSKVI</sequence>
<dbReference type="GO" id="GO:0046983">
    <property type="term" value="F:protein dimerization activity"/>
    <property type="evidence" value="ECO:0007669"/>
    <property type="project" value="InterPro"/>
</dbReference>
<evidence type="ECO:0000259" key="8">
    <source>
        <dbReference type="PROSITE" id="PS50888"/>
    </source>
</evidence>
<dbReference type="GO" id="GO:0000977">
    <property type="term" value="F:RNA polymerase II transcription regulatory region sequence-specific DNA binding"/>
    <property type="evidence" value="ECO:0007669"/>
    <property type="project" value="TreeGrafter"/>
</dbReference>
<protein>
    <recommendedName>
        <fullName evidence="8">BHLH domain-containing protein</fullName>
    </recommendedName>
</protein>
<comment type="caution">
    <text evidence="9">The sequence shown here is derived from an EMBL/GenBank/DDBJ whole genome shotgun (WGS) entry which is preliminary data.</text>
</comment>
<accession>A0A218WTX5</accession>
<dbReference type="GO" id="GO:0090575">
    <property type="term" value="C:RNA polymerase II transcription regulator complex"/>
    <property type="evidence" value="ECO:0007669"/>
    <property type="project" value="TreeGrafter"/>
</dbReference>
<name>A0A218WTX5_PUNGR</name>
<dbReference type="SUPFAM" id="SSF47459">
    <property type="entry name" value="HLH, helix-loop-helix DNA-binding domain"/>
    <property type="match status" value="1"/>
</dbReference>
<evidence type="ECO:0000313" key="9">
    <source>
        <dbReference type="EMBL" id="OWM75661.1"/>
    </source>
</evidence>
<dbReference type="GO" id="GO:0000981">
    <property type="term" value="F:DNA-binding transcription factor activity, RNA polymerase II-specific"/>
    <property type="evidence" value="ECO:0007669"/>
    <property type="project" value="TreeGrafter"/>
</dbReference>